<name>A0AA39IB09_9BILA</name>
<dbReference type="SUPFAM" id="SSF50630">
    <property type="entry name" value="Acid proteases"/>
    <property type="match status" value="1"/>
</dbReference>
<organism evidence="1 2">
    <name type="scientific">Steinernema hermaphroditum</name>
    <dbReference type="NCBI Taxonomy" id="289476"/>
    <lineage>
        <taxon>Eukaryota</taxon>
        <taxon>Metazoa</taxon>
        <taxon>Ecdysozoa</taxon>
        <taxon>Nematoda</taxon>
        <taxon>Chromadorea</taxon>
        <taxon>Rhabditida</taxon>
        <taxon>Tylenchina</taxon>
        <taxon>Panagrolaimomorpha</taxon>
        <taxon>Strongyloidoidea</taxon>
        <taxon>Steinernematidae</taxon>
        <taxon>Steinernema</taxon>
    </lineage>
</organism>
<dbReference type="AlphaFoldDB" id="A0AA39IB09"/>
<evidence type="ECO:0000313" key="1">
    <source>
        <dbReference type="EMBL" id="KAK0420330.1"/>
    </source>
</evidence>
<evidence type="ECO:0000313" key="2">
    <source>
        <dbReference type="Proteomes" id="UP001175271"/>
    </source>
</evidence>
<dbReference type="EMBL" id="JAUCMV010000002">
    <property type="protein sequence ID" value="KAK0420330.1"/>
    <property type="molecule type" value="Genomic_DNA"/>
</dbReference>
<comment type="caution">
    <text evidence="1">The sequence shown here is derived from an EMBL/GenBank/DDBJ whole genome shotgun (WGS) entry which is preliminary data.</text>
</comment>
<dbReference type="Proteomes" id="UP001175271">
    <property type="component" value="Unassembled WGS sequence"/>
</dbReference>
<accession>A0AA39IB09</accession>
<proteinExistence type="predicted"/>
<reference evidence="1" key="1">
    <citation type="submission" date="2023-06" db="EMBL/GenBank/DDBJ databases">
        <title>Genomic analysis of the entomopathogenic nematode Steinernema hermaphroditum.</title>
        <authorList>
            <person name="Schwarz E.M."/>
            <person name="Heppert J.K."/>
            <person name="Baniya A."/>
            <person name="Schwartz H.T."/>
            <person name="Tan C.-H."/>
            <person name="Antoshechkin I."/>
            <person name="Sternberg P.W."/>
            <person name="Goodrich-Blair H."/>
            <person name="Dillman A.R."/>
        </authorList>
    </citation>
    <scope>NUCLEOTIDE SEQUENCE</scope>
    <source>
        <strain evidence="1">PS9179</strain>
        <tissue evidence="1">Whole animal</tissue>
    </source>
</reference>
<sequence>MTLELATGTPFNRSEFKDIQMKHQDILVSKLEAIAFYKLVINNVKDLVQPFYLTALAHAQHIQSEVKAIKSPFWTKVIGKIYGINLPMLVDTGATISIALGSMVALLTAKPRRIESAAMGASGQMIQFKSEATVSSFGRVNSPLVALVWFGQWQNEVLQA</sequence>
<dbReference type="InterPro" id="IPR021109">
    <property type="entry name" value="Peptidase_aspartic_dom_sf"/>
</dbReference>
<gene>
    <name evidence="1" type="ORF">QR680_014619</name>
</gene>
<protein>
    <submittedName>
        <fullName evidence="1">Uncharacterized protein</fullName>
    </submittedName>
</protein>
<keyword evidence="2" id="KW-1185">Reference proteome</keyword>